<keyword evidence="1" id="KW-1133">Transmembrane helix</keyword>
<proteinExistence type="predicted"/>
<feature type="transmembrane region" description="Helical" evidence="1">
    <location>
        <begin position="101"/>
        <end position="121"/>
    </location>
</feature>
<evidence type="ECO:0000313" key="2">
    <source>
        <dbReference type="EMBL" id="ATI20551.1"/>
    </source>
</evidence>
<gene>
    <name evidence="2" type="primary">orf192</name>
</gene>
<protein>
    <submittedName>
        <fullName evidence="2">Uncharacterized protein</fullName>
    </submittedName>
</protein>
<reference evidence="2" key="1">
    <citation type="submission" date="2017-02" db="EMBL/GenBank/DDBJ databases">
        <title>Fungal Comparative Genomics of Melanconis species and Ophiognomonia clavigignenti-juglandacearum at Different Phylogenetic Distances.</title>
        <authorList>
            <person name="Demers J.E."/>
            <person name="Castlebury L.A."/>
        </authorList>
    </citation>
    <scope>NUCLEOTIDE SEQUENCE</scope>
    <source>
        <strain evidence="2">ATCC36624</strain>
    </source>
</reference>
<keyword evidence="2" id="KW-0496">Mitochondrion</keyword>
<sequence>MIKFICSLALLILFTTVLILFTSSPLAVLILFTTVLILFTIRKNRFSTISLLTVLNIVLYWLLIIRNSCNQKVDTLLDCYSKFGLCILTMTSSYYTYLYTVLLSLLLHILLMYTIGFVVWFKGAFERSKDLNISTKNYNYPWIWNRRVNTKSSLFYNTNSCKYRANYTIKNFSSCNVNKNKNSIGNSTDSKI</sequence>
<keyword evidence="1" id="KW-0472">Membrane</keyword>
<dbReference type="EMBL" id="KY575058">
    <property type="protein sequence ID" value="ATI20551.1"/>
    <property type="molecule type" value="Genomic_DNA"/>
</dbReference>
<feature type="transmembrane region" description="Helical" evidence="1">
    <location>
        <begin position="46"/>
        <end position="65"/>
    </location>
</feature>
<accession>A0A291LJ43</accession>
<dbReference type="AlphaFoldDB" id="A0A291LJ43"/>
<organism evidence="2">
    <name type="scientific">Ophiognomonia clavigignenti-juglandacearum</name>
    <dbReference type="NCBI Taxonomy" id="218668"/>
    <lineage>
        <taxon>Eukaryota</taxon>
        <taxon>Fungi</taxon>
        <taxon>Dikarya</taxon>
        <taxon>Ascomycota</taxon>
        <taxon>Pezizomycotina</taxon>
        <taxon>Sordariomycetes</taxon>
        <taxon>Sordariomycetidae</taxon>
        <taxon>Diaporthales</taxon>
        <taxon>Gnomoniaceae</taxon>
        <taxon>Ophiognomonia</taxon>
    </lineage>
</organism>
<evidence type="ECO:0000256" key="1">
    <source>
        <dbReference type="SAM" id="Phobius"/>
    </source>
</evidence>
<geneLocation type="mitochondrion" evidence="2"/>
<feature type="transmembrane region" description="Helical" evidence="1">
    <location>
        <begin position="7"/>
        <end position="40"/>
    </location>
</feature>
<keyword evidence="1" id="KW-0812">Transmembrane</keyword>
<name>A0A291LJ43_9PEZI</name>